<keyword evidence="4" id="KW-0675">Receptor</keyword>
<gene>
    <name evidence="4" type="ORF">ACFSQS_15915</name>
</gene>
<dbReference type="PANTHER" id="PTHR30069">
    <property type="entry name" value="TONB-DEPENDENT OUTER MEMBRANE RECEPTOR"/>
    <property type="match status" value="1"/>
</dbReference>
<dbReference type="InterPro" id="IPR037066">
    <property type="entry name" value="Plug_dom_sf"/>
</dbReference>
<keyword evidence="2" id="KW-0812">Transmembrane</keyword>
<evidence type="ECO:0000313" key="4">
    <source>
        <dbReference type="EMBL" id="MFD2536598.1"/>
    </source>
</evidence>
<keyword evidence="1" id="KW-0732">Signal</keyword>
<dbReference type="Proteomes" id="UP001597441">
    <property type="component" value="Unassembled WGS sequence"/>
</dbReference>
<feature type="domain" description="TonB-dependent receptor plug" evidence="3">
    <location>
        <begin position="51"/>
        <end position="139"/>
    </location>
</feature>
<organism evidence="4 5">
    <name type="scientific">Gelatiniphilus marinus</name>
    <dbReference type="NCBI Taxonomy" id="1759464"/>
    <lineage>
        <taxon>Bacteria</taxon>
        <taxon>Pseudomonadati</taxon>
        <taxon>Bacteroidota</taxon>
        <taxon>Flavobacteriia</taxon>
        <taxon>Flavobacteriales</taxon>
        <taxon>Flavobacteriaceae</taxon>
        <taxon>Gelatiniphilus</taxon>
    </lineage>
</organism>
<keyword evidence="2" id="KW-0472">Membrane</keyword>
<name>A0ABW5JV33_9FLAO</name>
<evidence type="ECO:0000256" key="2">
    <source>
        <dbReference type="PROSITE-ProRule" id="PRU01360"/>
    </source>
</evidence>
<keyword evidence="2" id="KW-0813">Transport</keyword>
<dbReference type="PROSITE" id="PS52016">
    <property type="entry name" value="TONB_DEPENDENT_REC_3"/>
    <property type="match status" value="1"/>
</dbReference>
<keyword evidence="5" id="KW-1185">Reference proteome</keyword>
<evidence type="ECO:0000313" key="5">
    <source>
        <dbReference type="Proteomes" id="UP001597441"/>
    </source>
</evidence>
<evidence type="ECO:0000256" key="1">
    <source>
        <dbReference type="ARBA" id="ARBA00022729"/>
    </source>
</evidence>
<keyword evidence="2" id="KW-0998">Cell outer membrane</keyword>
<dbReference type="InterPro" id="IPR039426">
    <property type="entry name" value="TonB-dep_rcpt-like"/>
</dbReference>
<proteinExistence type="inferred from homology"/>
<protein>
    <submittedName>
        <fullName evidence="4">TonB-dependent receptor</fullName>
    </submittedName>
</protein>
<sequence>MGFTSETKEVNFINNNKHTINFSLTEKLEGLQEIYVRGKTAKKKIEEGGFAVAIIDTKEASLRNISTNDLLDRSVGVRIRQSGGKGSNVEYNINGMSGSTIGIFLDGLEISTYGQSFNLNNIPTSMIERIEVYKGVLPSYLTGDYAGGAINVILKKDVSQNNANIATSYGSFNTSQSDISITLREKKTGLAFRGSTFYTYTDNSYETWGRSTTYVNHLGQIIRPYHAKRFNNTYKSLGGRFEV</sequence>
<comment type="caution">
    <text evidence="4">The sequence shown here is derived from an EMBL/GenBank/DDBJ whole genome shotgun (WGS) entry which is preliminary data.</text>
</comment>
<comment type="subcellular location">
    <subcellularLocation>
        <location evidence="2">Cell outer membrane</location>
        <topology evidence="2">Multi-pass membrane protein</topology>
    </subcellularLocation>
</comment>
<reference evidence="5" key="1">
    <citation type="journal article" date="2019" name="Int. J. Syst. Evol. Microbiol.">
        <title>The Global Catalogue of Microorganisms (GCM) 10K type strain sequencing project: providing services to taxonomists for standard genome sequencing and annotation.</title>
        <authorList>
            <consortium name="The Broad Institute Genomics Platform"/>
            <consortium name="The Broad Institute Genome Sequencing Center for Infectious Disease"/>
            <person name="Wu L."/>
            <person name="Ma J."/>
        </authorList>
    </citation>
    <scope>NUCLEOTIDE SEQUENCE [LARGE SCALE GENOMIC DNA]</scope>
    <source>
        <strain evidence="5">KCTC 42903</strain>
    </source>
</reference>
<evidence type="ECO:0000259" key="3">
    <source>
        <dbReference type="Pfam" id="PF07715"/>
    </source>
</evidence>
<dbReference type="PANTHER" id="PTHR30069:SF29">
    <property type="entry name" value="HEMOGLOBIN AND HEMOGLOBIN-HAPTOGLOBIN-BINDING PROTEIN 1-RELATED"/>
    <property type="match status" value="1"/>
</dbReference>
<dbReference type="Pfam" id="PF07715">
    <property type="entry name" value="Plug"/>
    <property type="match status" value="1"/>
</dbReference>
<dbReference type="InterPro" id="IPR012910">
    <property type="entry name" value="Plug_dom"/>
</dbReference>
<accession>A0ABW5JV33</accession>
<dbReference type="SUPFAM" id="SSF56935">
    <property type="entry name" value="Porins"/>
    <property type="match status" value="1"/>
</dbReference>
<comment type="similarity">
    <text evidence="2">Belongs to the TonB-dependent receptor family.</text>
</comment>
<dbReference type="Gene3D" id="2.170.130.10">
    <property type="entry name" value="TonB-dependent receptor, plug domain"/>
    <property type="match status" value="1"/>
</dbReference>
<dbReference type="EMBL" id="JBHULK010000013">
    <property type="protein sequence ID" value="MFD2536598.1"/>
    <property type="molecule type" value="Genomic_DNA"/>
</dbReference>
<dbReference type="RefSeq" id="WP_388021185.1">
    <property type="nucleotide sequence ID" value="NZ_JBHUDT010000012.1"/>
</dbReference>
<keyword evidence="2" id="KW-1134">Transmembrane beta strand</keyword>